<name>A0A2G1BTE3_9FLAO</name>
<dbReference type="EMBL" id="PDUU01000008">
    <property type="protein sequence ID" value="PHN97224.1"/>
    <property type="molecule type" value="Genomic_DNA"/>
</dbReference>
<dbReference type="Proteomes" id="UP000222163">
    <property type="component" value="Unassembled WGS sequence"/>
</dbReference>
<dbReference type="Proteomes" id="UP001242342">
    <property type="component" value="Unassembled WGS sequence"/>
</dbReference>
<gene>
    <name evidence="2" type="ORF">CSC81_09030</name>
    <name evidence="1" type="ORF">Q8W23_14290</name>
</gene>
<evidence type="ECO:0000313" key="3">
    <source>
        <dbReference type="Proteomes" id="UP000222163"/>
    </source>
</evidence>
<dbReference type="PROSITE" id="PS51257">
    <property type="entry name" value="PROKAR_LIPOPROTEIN"/>
    <property type="match status" value="1"/>
</dbReference>
<dbReference type="EMBL" id="JAUYVU010000012">
    <property type="protein sequence ID" value="MDP2542646.1"/>
    <property type="molecule type" value="Genomic_DNA"/>
</dbReference>
<dbReference type="Gene3D" id="2.60.40.2340">
    <property type="match status" value="1"/>
</dbReference>
<evidence type="ECO:0000313" key="2">
    <source>
        <dbReference type="EMBL" id="PHN97224.1"/>
    </source>
</evidence>
<evidence type="ECO:0000313" key="1">
    <source>
        <dbReference type="EMBL" id="MDP2542646.1"/>
    </source>
</evidence>
<reference evidence="2" key="2">
    <citation type="submission" date="2017-10" db="EMBL/GenBank/DDBJ databases">
        <authorList>
            <person name="Enke T.N."/>
            <person name="Cordero O.X."/>
        </authorList>
    </citation>
    <scope>NUCLEOTIDE SEQUENCE</scope>
    <source>
        <strain evidence="2">4G03</strain>
    </source>
</reference>
<sequence>MKKVFPFLSLIIALVIVSCSSDDSDKVVQSSLNSITSFKINFEGLSEEDVIYDLGNNITISVPFKTDITGLVPNITISDKATISPASGEVISFVDGEAMPFTVTAENGDEKVYNVTINIRGEVGSGSKIKTFLFKDDYSESLTTYTYDDVSNFIKSYAIEEGGVTTTYTLVYDDKNQVIEVKTDAKSTIYTYNDAGLIVSAIEKEDGKEVYTYTYTYDSDNRLEKKVRVNKENDKITNTSYVYNEEGNVKSQTIGTETLENTYDDKNNPFKGVYPSAFSKINIGIGLDAVNANNPTQGSFSSDTPVTYTYNTDNYPVTASYVVFGFINTDITYTYFD</sequence>
<proteinExistence type="predicted"/>
<reference evidence="2 3" key="1">
    <citation type="journal article" date="2016" name="Nat. Commun.">
        <title>Microbial interactions lead to rapid micro-scale successions on model marine particles.</title>
        <authorList>
            <person name="Datta M.S."/>
            <person name="Sliwerska E."/>
            <person name="Gore J."/>
            <person name="Polz M.F."/>
            <person name="Cordero O.X."/>
        </authorList>
    </citation>
    <scope>NUCLEOTIDE SEQUENCE [LARGE SCALE GENOMIC DNA]</scope>
    <source>
        <strain evidence="2 3">4G03</strain>
    </source>
</reference>
<accession>A0A2G1BTE3</accession>
<evidence type="ECO:0000313" key="4">
    <source>
        <dbReference type="Proteomes" id="UP001242342"/>
    </source>
</evidence>
<organism evidence="2 3">
    <name type="scientific">Tenacibaculum discolor</name>
    <dbReference type="NCBI Taxonomy" id="361581"/>
    <lineage>
        <taxon>Bacteria</taxon>
        <taxon>Pseudomonadati</taxon>
        <taxon>Bacteroidota</taxon>
        <taxon>Flavobacteriia</taxon>
        <taxon>Flavobacteriales</taxon>
        <taxon>Flavobacteriaceae</taxon>
        <taxon>Tenacibaculum</taxon>
    </lineage>
</organism>
<comment type="caution">
    <text evidence="2">The sequence shown here is derived from an EMBL/GenBank/DDBJ whole genome shotgun (WGS) entry which is preliminary data.</text>
</comment>
<protein>
    <submittedName>
        <fullName evidence="1">DUF4595 domain-containing protein</fullName>
    </submittedName>
</protein>
<reference evidence="1 4" key="3">
    <citation type="submission" date="2023-07" db="EMBL/GenBank/DDBJ databases">
        <title>Genome content predicts the carbon catabolic preferences of heterotrophic bacteria.</title>
        <authorList>
            <person name="Gralka M."/>
        </authorList>
    </citation>
    <scope>NUCLEOTIDE SEQUENCE [LARGE SCALE GENOMIC DNA]</scope>
    <source>
        <strain evidence="1 4">4G03</strain>
    </source>
</reference>
<dbReference type="RefSeq" id="WP_099215440.1">
    <property type="nucleotide sequence ID" value="NZ_JAUYVU010000012.1"/>
</dbReference>
<keyword evidence="4" id="KW-1185">Reference proteome</keyword>
<dbReference type="AlphaFoldDB" id="A0A2G1BTE3"/>